<dbReference type="PROSITE" id="PS01230">
    <property type="entry name" value="TRMA_1"/>
    <property type="match status" value="1"/>
</dbReference>
<dbReference type="Gene3D" id="2.40.50.1070">
    <property type="match status" value="1"/>
</dbReference>
<reference evidence="7 8" key="1">
    <citation type="submission" date="2016-11" db="EMBL/GenBank/DDBJ databases">
        <title>Comparative genomics of Acidibacillus ferroxidans species.</title>
        <authorList>
            <person name="Oliveira G."/>
            <person name="Nunes G."/>
            <person name="Oliveira R."/>
            <person name="Araujo F."/>
            <person name="Salim A."/>
            <person name="Scholte L."/>
            <person name="Morais D."/>
            <person name="Nancucheo I."/>
            <person name="Johnson D.B."/>
            <person name="Grail B."/>
            <person name="Bittencourt J."/>
            <person name="Valadares R."/>
        </authorList>
    </citation>
    <scope>NUCLEOTIDE SEQUENCE [LARGE SCALE GENOMIC DNA]</scope>
    <source>
        <strain evidence="7 8">Y002</strain>
    </source>
</reference>
<dbReference type="GO" id="GO:0070041">
    <property type="term" value="F:rRNA (uridine-C5-)-methyltransferase activity"/>
    <property type="evidence" value="ECO:0007669"/>
    <property type="project" value="TreeGrafter"/>
</dbReference>
<dbReference type="Gene3D" id="2.40.50.140">
    <property type="entry name" value="Nucleic acid-binding proteins"/>
    <property type="match status" value="1"/>
</dbReference>
<dbReference type="AlphaFoldDB" id="A0A2U3D7K7"/>
<evidence type="ECO:0000313" key="8">
    <source>
        <dbReference type="Proteomes" id="UP000245380"/>
    </source>
</evidence>
<keyword evidence="3 4" id="KW-0949">S-adenosyl-L-methionine</keyword>
<comment type="similarity">
    <text evidence="4">Belongs to the class I-like SAM-binding methyltransferase superfamily. RNA M5U methyltransferase family.</text>
</comment>
<evidence type="ECO:0000256" key="2">
    <source>
        <dbReference type="ARBA" id="ARBA00022679"/>
    </source>
</evidence>
<dbReference type="InterPro" id="IPR030391">
    <property type="entry name" value="MeTrfase_TrmA_CS"/>
</dbReference>
<dbReference type="Gene3D" id="3.40.50.150">
    <property type="entry name" value="Vaccinia Virus protein VP39"/>
    <property type="match status" value="1"/>
</dbReference>
<feature type="binding site" evidence="4">
    <location>
        <position position="288"/>
    </location>
    <ligand>
        <name>S-adenosyl-L-methionine</name>
        <dbReference type="ChEBI" id="CHEBI:59789"/>
    </ligand>
</feature>
<dbReference type="InterPro" id="IPR002792">
    <property type="entry name" value="TRAM_dom"/>
</dbReference>
<dbReference type="FunFam" id="3.40.50.150:FF:000009">
    <property type="entry name" value="23S rRNA (Uracil(1939)-C(5))-methyltransferase RlmD"/>
    <property type="match status" value="1"/>
</dbReference>
<dbReference type="SUPFAM" id="SSF50249">
    <property type="entry name" value="Nucleic acid-binding proteins"/>
    <property type="match status" value="1"/>
</dbReference>
<keyword evidence="2 4" id="KW-0808">Transferase</keyword>
<proteinExistence type="inferred from homology"/>
<evidence type="ECO:0000256" key="3">
    <source>
        <dbReference type="ARBA" id="ARBA00022691"/>
    </source>
</evidence>
<protein>
    <submittedName>
        <fullName evidence="7">23S rRNA (Uracil-5-)-methyltransferase RumA</fullName>
    </submittedName>
</protein>
<dbReference type="PANTHER" id="PTHR11061">
    <property type="entry name" value="RNA M5U METHYLTRANSFERASE"/>
    <property type="match status" value="1"/>
</dbReference>
<dbReference type="PANTHER" id="PTHR11061:SF30">
    <property type="entry name" value="TRNA (URACIL(54)-C(5))-METHYLTRANSFERASE"/>
    <property type="match status" value="1"/>
</dbReference>
<feature type="binding site" evidence="4">
    <location>
        <position position="386"/>
    </location>
    <ligand>
        <name>S-adenosyl-L-methionine</name>
        <dbReference type="ChEBI" id="CHEBI:59789"/>
    </ligand>
</feature>
<dbReference type="EMBL" id="MPDK01000016">
    <property type="protein sequence ID" value="PWI57267.1"/>
    <property type="molecule type" value="Genomic_DNA"/>
</dbReference>
<feature type="binding site" evidence="4">
    <location>
        <position position="317"/>
    </location>
    <ligand>
        <name>S-adenosyl-L-methionine</name>
        <dbReference type="ChEBI" id="CHEBI:59789"/>
    </ligand>
</feature>
<dbReference type="Pfam" id="PF05958">
    <property type="entry name" value="tRNA_U5-meth_tr"/>
    <property type="match status" value="1"/>
</dbReference>
<dbReference type="InterPro" id="IPR012340">
    <property type="entry name" value="NA-bd_OB-fold"/>
</dbReference>
<dbReference type="PROSITE" id="PS51687">
    <property type="entry name" value="SAM_MT_RNA_M5U"/>
    <property type="match status" value="1"/>
</dbReference>
<feature type="binding site" evidence="4">
    <location>
        <position position="338"/>
    </location>
    <ligand>
        <name>S-adenosyl-L-methionine</name>
        <dbReference type="ChEBI" id="CHEBI:59789"/>
    </ligand>
</feature>
<evidence type="ECO:0000256" key="1">
    <source>
        <dbReference type="ARBA" id="ARBA00022603"/>
    </source>
</evidence>
<dbReference type="InterPro" id="IPR029063">
    <property type="entry name" value="SAM-dependent_MTases_sf"/>
</dbReference>
<feature type="active site" evidence="5">
    <location>
        <position position="413"/>
    </location>
</feature>
<keyword evidence="1 4" id="KW-0489">Methyltransferase</keyword>
<organism evidence="7 8">
    <name type="scientific">Sulfoacidibacillus thermotolerans</name>
    <name type="common">Acidibacillus sulfuroxidans</name>
    <dbReference type="NCBI Taxonomy" id="1765684"/>
    <lineage>
        <taxon>Bacteria</taxon>
        <taxon>Bacillati</taxon>
        <taxon>Bacillota</taxon>
        <taxon>Bacilli</taxon>
        <taxon>Bacillales</taxon>
        <taxon>Alicyclobacillaceae</taxon>
        <taxon>Sulfoacidibacillus</taxon>
    </lineage>
</organism>
<dbReference type="Proteomes" id="UP000245380">
    <property type="component" value="Unassembled WGS sequence"/>
</dbReference>
<dbReference type="PROSITE" id="PS01231">
    <property type="entry name" value="TRMA_2"/>
    <property type="match status" value="1"/>
</dbReference>
<evidence type="ECO:0000259" key="6">
    <source>
        <dbReference type="PROSITE" id="PS50926"/>
    </source>
</evidence>
<dbReference type="CDD" id="cd02440">
    <property type="entry name" value="AdoMet_MTases"/>
    <property type="match status" value="1"/>
</dbReference>
<dbReference type="FunFam" id="2.40.50.140:FF:000097">
    <property type="entry name" value="23S rRNA (uracil(1939)-C(5))-methyltransferase RlmD"/>
    <property type="match status" value="1"/>
</dbReference>
<comment type="caution">
    <text evidence="7">The sequence shown here is derived from an EMBL/GenBank/DDBJ whole genome shotgun (WGS) entry which is preliminary data.</text>
</comment>
<feature type="active site" description="Nucleophile" evidence="4">
    <location>
        <position position="413"/>
    </location>
</feature>
<evidence type="ECO:0000256" key="5">
    <source>
        <dbReference type="PROSITE-ProRule" id="PRU10015"/>
    </source>
</evidence>
<accession>A0A2U3D7K7</accession>
<gene>
    <name evidence="7" type="ORF">BM613_09765</name>
</gene>
<dbReference type="InterPro" id="IPR010280">
    <property type="entry name" value="U5_MeTrfase_fam"/>
</dbReference>
<evidence type="ECO:0000256" key="4">
    <source>
        <dbReference type="PROSITE-ProRule" id="PRU01024"/>
    </source>
</evidence>
<dbReference type="SUPFAM" id="SSF53335">
    <property type="entry name" value="S-adenosyl-L-methionine-dependent methyltransferases"/>
    <property type="match status" value="1"/>
</dbReference>
<dbReference type="GO" id="GO:0070475">
    <property type="term" value="P:rRNA base methylation"/>
    <property type="evidence" value="ECO:0007669"/>
    <property type="project" value="TreeGrafter"/>
</dbReference>
<name>A0A2U3D7K7_SULT2</name>
<evidence type="ECO:0000313" key="7">
    <source>
        <dbReference type="EMBL" id="PWI57267.1"/>
    </source>
</evidence>
<feature type="domain" description="TRAM" evidence="6">
    <location>
        <begin position="1"/>
        <end position="56"/>
    </location>
</feature>
<keyword evidence="8" id="KW-1185">Reference proteome</keyword>
<dbReference type="Pfam" id="PF01938">
    <property type="entry name" value="TRAM"/>
    <property type="match status" value="1"/>
</dbReference>
<dbReference type="NCBIfam" id="TIGR00479">
    <property type="entry name" value="rumA"/>
    <property type="match status" value="1"/>
</dbReference>
<sequence length="457" mass="50470">MGDPVTLQVERLGYRGEGVARYRGFTIFVEGALPGETVEAQITQVKRSFAIAELRAIVHPTSERVVPLCPVFDVCGGCQLQHLSYAAQLQFKRQVVKDALVRIGKFAAEDVQRWVQPVIGQEEPWRYRNKVSLTATARAGRFVAGFVEEGTHEPVESTTCLIRPHAYDELLQIIITQFEQHGVRAYDEQSQSGDVRQLIVRSNHKHEVMIVILTGMHELVHGRELAAAWAKQMPQGYRLVSVIQQKRNDGKNGVRKRDASEEVLYGDASIQEQIDGLTFRISASAFLQVNPIQTRILYEKALNAAAISSQDVVFDFYCGVGTLSLLAGRQAKAVYGVESVSAAVEDAKFNARQNGLTNAHFYAGFVEQVAPQLLSSEVHPNVILLDPPRAGCGPEVITALLQASPQRIVYISCNPATLARDLRQLVDGGYALQSVEPIDMFPQTAHVEVISSIVLKK</sequence>
<dbReference type="PROSITE" id="PS50926">
    <property type="entry name" value="TRAM"/>
    <property type="match status" value="1"/>
</dbReference>
<dbReference type="InterPro" id="IPR030390">
    <property type="entry name" value="MeTrfase_TrmA_AS"/>
</dbReference>